<dbReference type="GO" id="GO:0004396">
    <property type="term" value="F:hexokinase activity"/>
    <property type="evidence" value="ECO:0007669"/>
    <property type="project" value="UniProtKB-EC"/>
</dbReference>
<dbReference type="Proteomes" id="UP001632038">
    <property type="component" value="Unassembled WGS sequence"/>
</dbReference>
<name>A0ABD3C6M3_9LAMI</name>
<dbReference type="EMBL" id="JAVIJP010000052">
    <property type="protein sequence ID" value="KAL3625433.1"/>
    <property type="molecule type" value="Genomic_DNA"/>
</dbReference>
<comment type="caution">
    <text evidence="1">The sequence shown here is derived from an EMBL/GenBank/DDBJ whole genome shotgun (WGS) entry which is preliminary data.</text>
</comment>
<dbReference type="EC" id="2.7.1.1" evidence="1"/>
<protein>
    <submittedName>
        <fullName evidence="1">Hexokinase A</fullName>
        <ecNumber evidence="1">2.7.1.1</ecNumber>
    </submittedName>
</protein>
<evidence type="ECO:0000313" key="1">
    <source>
        <dbReference type="EMBL" id="KAL3625433.1"/>
    </source>
</evidence>
<proteinExistence type="predicted"/>
<reference evidence="2" key="1">
    <citation type="journal article" date="2024" name="IScience">
        <title>Strigolactones Initiate the Formation of Haustorium-like Structures in Castilleja.</title>
        <authorList>
            <person name="Buerger M."/>
            <person name="Peterson D."/>
            <person name="Chory J."/>
        </authorList>
    </citation>
    <scope>NUCLEOTIDE SEQUENCE [LARGE SCALE GENOMIC DNA]</scope>
</reference>
<dbReference type="AlphaFoldDB" id="A0ABD3C6M3"/>
<sequence>MAAVTRRQMKSSGSGPSRRLLRESWRRIVDLSSGSSGRWPDAMTVELHAGLISDGDSNNRMLIIHVDNLPTRDELSALELWSRGATSNSSLLVFLPSGCLLLQRSKICKTSFIDGLLEGELLVQINPSFNTVLISSK</sequence>
<keyword evidence="2" id="KW-1185">Reference proteome</keyword>
<organism evidence="1 2">
    <name type="scientific">Castilleja foliolosa</name>
    <dbReference type="NCBI Taxonomy" id="1961234"/>
    <lineage>
        <taxon>Eukaryota</taxon>
        <taxon>Viridiplantae</taxon>
        <taxon>Streptophyta</taxon>
        <taxon>Embryophyta</taxon>
        <taxon>Tracheophyta</taxon>
        <taxon>Spermatophyta</taxon>
        <taxon>Magnoliopsida</taxon>
        <taxon>eudicotyledons</taxon>
        <taxon>Gunneridae</taxon>
        <taxon>Pentapetalae</taxon>
        <taxon>asterids</taxon>
        <taxon>lamiids</taxon>
        <taxon>Lamiales</taxon>
        <taxon>Orobanchaceae</taxon>
        <taxon>Pedicularideae</taxon>
        <taxon>Castillejinae</taxon>
        <taxon>Castilleja</taxon>
    </lineage>
</organism>
<evidence type="ECO:0000313" key="2">
    <source>
        <dbReference type="Proteomes" id="UP001632038"/>
    </source>
</evidence>
<accession>A0ABD3C6M3</accession>
<keyword evidence="1" id="KW-0808">Transferase</keyword>
<gene>
    <name evidence="1" type="primary">HXK1_9</name>
    <name evidence="1" type="ORF">CASFOL_030887</name>
</gene>